<dbReference type="PROSITE" id="PS51118">
    <property type="entry name" value="HTH_HXLR"/>
    <property type="match status" value="1"/>
</dbReference>
<evidence type="ECO:0000256" key="2">
    <source>
        <dbReference type="ARBA" id="ARBA00023125"/>
    </source>
</evidence>
<evidence type="ECO:0000256" key="3">
    <source>
        <dbReference type="ARBA" id="ARBA00023163"/>
    </source>
</evidence>
<keyword evidence="1" id="KW-0805">Transcription regulation</keyword>
<evidence type="ECO:0000256" key="1">
    <source>
        <dbReference type="ARBA" id="ARBA00023015"/>
    </source>
</evidence>
<dbReference type="RefSeq" id="WP_133994200.1">
    <property type="nucleotide sequence ID" value="NZ_SODV01000001.1"/>
</dbReference>
<dbReference type="OrthoDB" id="2619345at2"/>
<dbReference type="GO" id="GO:0003677">
    <property type="term" value="F:DNA binding"/>
    <property type="evidence" value="ECO:0007669"/>
    <property type="project" value="UniProtKB-KW"/>
</dbReference>
<dbReference type="InterPro" id="IPR036388">
    <property type="entry name" value="WH-like_DNA-bd_sf"/>
</dbReference>
<evidence type="ECO:0000313" key="6">
    <source>
        <dbReference type="Proteomes" id="UP000294498"/>
    </source>
</evidence>
<keyword evidence="6" id="KW-1185">Reference proteome</keyword>
<dbReference type="InterPro" id="IPR036390">
    <property type="entry name" value="WH_DNA-bd_sf"/>
</dbReference>
<keyword evidence="3" id="KW-0804">Transcription</keyword>
<dbReference type="EMBL" id="SODV01000001">
    <property type="protein sequence ID" value="TDX01558.1"/>
    <property type="molecule type" value="Genomic_DNA"/>
</dbReference>
<evidence type="ECO:0000259" key="4">
    <source>
        <dbReference type="PROSITE" id="PS51118"/>
    </source>
</evidence>
<dbReference type="Pfam" id="PF01638">
    <property type="entry name" value="HxlR"/>
    <property type="match status" value="1"/>
</dbReference>
<dbReference type="Proteomes" id="UP000294498">
    <property type="component" value="Unassembled WGS sequence"/>
</dbReference>
<proteinExistence type="predicted"/>
<accession>A0A4R8DUG4</accession>
<feature type="domain" description="HTH hxlR-type" evidence="4">
    <location>
        <begin position="7"/>
        <end position="110"/>
    </location>
</feature>
<sequence length="112" mass="12361">MLNGDGCPSKILAIKDAVEAVHGRWKLQIVLSLGTGGKRFNEISKEVGGITDKMLSKELKALEANKLIQREVIDGFPPVVAYSMTPHGASLQKLMESLYQWGMEHRKEVIGK</sequence>
<dbReference type="Gene3D" id="1.10.10.10">
    <property type="entry name" value="Winged helix-like DNA-binding domain superfamily/Winged helix DNA-binding domain"/>
    <property type="match status" value="1"/>
</dbReference>
<comment type="caution">
    <text evidence="5">The sequence shown here is derived from an EMBL/GenBank/DDBJ whole genome shotgun (WGS) entry which is preliminary data.</text>
</comment>
<dbReference type="InterPro" id="IPR002577">
    <property type="entry name" value="HTH_HxlR"/>
</dbReference>
<dbReference type="PANTHER" id="PTHR33204">
    <property type="entry name" value="TRANSCRIPTIONAL REGULATOR, MARR FAMILY"/>
    <property type="match status" value="1"/>
</dbReference>
<dbReference type="SUPFAM" id="SSF46785">
    <property type="entry name" value="Winged helix' DNA-binding domain"/>
    <property type="match status" value="1"/>
</dbReference>
<organism evidence="5 6">
    <name type="scientific">Dinghuibacter silviterrae</name>
    <dbReference type="NCBI Taxonomy" id="1539049"/>
    <lineage>
        <taxon>Bacteria</taxon>
        <taxon>Pseudomonadati</taxon>
        <taxon>Bacteroidota</taxon>
        <taxon>Chitinophagia</taxon>
        <taxon>Chitinophagales</taxon>
        <taxon>Chitinophagaceae</taxon>
        <taxon>Dinghuibacter</taxon>
    </lineage>
</organism>
<dbReference type="AlphaFoldDB" id="A0A4R8DUG4"/>
<reference evidence="5 6" key="1">
    <citation type="submission" date="2019-03" db="EMBL/GenBank/DDBJ databases">
        <title>Genomic Encyclopedia of Type Strains, Phase IV (KMG-IV): sequencing the most valuable type-strain genomes for metagenomic binning, comparative biology and taxonomic classification.</title>
        <authorList>
            <person name="Goeker M."/>
        </authorList>
    </citation>
    <scope>NUCLEOTIDE SEQUENCE [LARGE SCALE GENOMIC DNA]</scope>
    <source>
        <strain evidence="5 6">DSM 100059</strain>
    </source>
</reference>
<name>A0A4R8DUG4_9BACT</name>
<gene>
    <name evidence="5" type="ORF">EDB95_2598</name>
</gene>
<evidence type="ECO:0000313" key="5">
    <source>
        <dbReference type="EMBL" id="TDX01558.1"/>
    </source>
</evidence>
<keyword evidence="2" id="KW-0238">DNA-binding</keyword>
<protein>
    <submittedName>
        <fullName evidence="5">HxlR family transcriptional regulator</fullName>
    </submittedName>
</protein>